<gene>
    <name evidence="1" type="ORF">LOTGIDRAFT_165493</name>
</gene>
<reference evidence="1 2" key="1">
    <citation type="journal article" date="2013" name="Nature">
        <title>Insights into bilaterian evolution from three spiralian genomes.</title>
        <authorList>
            <person name="Simakov O."/>
            <person name="Marletaz F."/>
            <person name="Cho S.J."/>
            <person name="Edsinger-Gonzales E."/>
            <person name="Havlak P."/>
            <person name="Hellsten U."/>
            <person name="Kuo D.H."/>
            <person name="Larsson T."/>
            <person name="Lv J."/>
            <person name="Arendt D."/>
            <person name="Savage R."/>
            <person name="Osoegawa K."/>
            <person name="de Jong P."/>
            <person name="Grimwood J."/>
            <person name="Chapman J.A."/>
            <person name="Shapiro H."/>
            <person name="Aerts A."/>
            <person name="Otillar R.P."/>
            <person name="Terry A.Y."/>
            <person name="Boore J.L."/>
            <person name="Grigoriev I.V."/>
            <person name="Lindberg D.R."/>
            <person name="Seaver E.C."/>
            <person name="Weisblat D.A."/>
            <person name="Putnam N.H."/>
            <person name="Rokhsar D.S."/>
        </authorList>
    </citation>
    <scope>NUCLEOTIDE SEQUENCE [LARGE SCALE GENOMIC DNA]</scope>
</reference>
<dbReference type="EMBL" id="KB202656">
    <property type="protein sequence ID" value="ESO88705.1"/>
    <property type="molecule type" value="Genomic_DNA"/>
</dbReference>
<proteinExistence type="predicted"/>
<dbReference type="AlphaFoldDB" id="V4A194"/>
<accession>V4A194</accession>
<protein>
    <submittedName>
        <fullName evidence="1">Uncharacterized protein</fullName>
    </submittedName>
</protein>
<dbReference type="HOGENOM" id="CLU_957402_0_0_1"/>
<dbReference type="Proteomes" id="UP000030746">
    <property type="component" value="Unassembled WGS sequence"/>
</dbReference>
<dbReference type="KEGG" id="lgi:LOTGIDRAFT_165493"/>
<dbReference type="GeneID" id="20240095"/>
<dbReference type="CTD" id="20240095"/>
<keyword evidence="2" id="KW-1185">Reference proteome</keyword>
<organism evidence="1 2">
    <name type="scientific">Lottia gigantea</name>
    <name type="common">Giant owl limpet</name>
    <dbReference type="NCBI Taxonomy" id="225164"/>
    <lineage>
        <taxon>Eukaryota</taxon>
        <taxon>Metazoa</taxon>
        <taxon>Spiralia</taxon>
        <taxon>Lophotrochozoa</taxon>
        <taxon>Mollusca</taxon>
        <taxon>Gastropoda</taxon>
        <taxon>Patellogastropoda</taxon>
        <taxon>Lottioidea</taxon>
        <taxon>Lottiidae</taxon>
        <taxon>Lottia</taxon>
    </lineage>
</organism>
<sequence length="291" mass="33330">MQLVNSTYVSCRNTTSSQMGYYSSVNGMARLIRWFAALFREGQRGVDNHPNGGKILGAPPVSPREIDVPEELLCNPDESRFKFDHYKPTIEVHFTKARTRDSQDGSIHSTVQNDVVHVSQASGTSPISVKATSDELLEYMKDGVYEEDLVEALRTVLPPDTFHGMIKEDEVRNQTQNGSYLIRSKTVNTEIDHCKAMIIKDKDREHFDSCRKRPPNLINFFTHYNRCQLQSSIYNTCGYHCASYLIDRHKGLTMDEFIASYPGKLQENDKMVTERFIKLHDEKRILALKSK</sequence>
<evidence type="ECO:0000313" key="1">
    <source>
        <dbReference type="EMBL" id="ESO88705.1"/>
    </source>
</evidence>
<dbReference type="RefSeq" id="XP_009060753.1">
    <property type="nucleotide sequence ID" value="XM_009062505.1"/>
</dbReference>
<name>V4A194_LOTGI</name>
<evidence type="ECO:0000313" key="2">
    <source>
        <dbReference type="Proteomes" id="UP000030746"/>
    </source>
</evidence>